<feature type="compositionally biased region" description="Polar residues" evidence="1">
    <location>
        <begin position="81"/>
        <end position="92"/>
    </location>
</feature>
<dbReference type="AlphaFoldDB" id="A0A803JVY2"/>
<accession>A0A803JVY2</accession>
<dbReference type="Ensembl" id="ENSXETT00000123616">
    <property type="protein sequence ID" value="ENSXETP00000112183"/>
    <property type="gene ID" value="ENSXETG00000045339"/>
</dbReference>
<name>A0A803JVY2_XENTR</name>
<evidence type="ECO:0000259" key="2">
    <source>
        <dbReference type="Pfam" id="PF11560"/>
    </source>
</evidence>
<reference evidence="3" key="2">
    <citation type="submission" date="2021-03" db="UniProtKB">
        <authorList>
            <consortium name="Ensembl"/>
        </authorList>
    </citation>
    <scope>IDENTIFICATION</scope>
</reference>
<evidence type="ECO:0000256" key="1">
    <source>
        <dbReference type="SAM" id="MobiDB-lite"/>
    </source>
</evidence>
<feature type="region of interest" description="Disordered" evidence="1">
    <location>
        <begin position="109"/>
        <end position="184"/>
    </location>
</feature>
<feature type="compositionally biased region" description="Basic residues" evidence="1">
    <location>
        <begin position="430"/>
        <end position="447"/>
    </location>
</feature>
<proteinExistence type="predicted"/>
<feature type="compositionally biased region" description="Basic residues" evidence="1">
    <location>
        <begin position="119"/>
        <end position="137"/>
    </location>
</feature>
<feature type="region of interest" description="Disordered" evidence="1">
    <location>
        <begin position="27"/>
        <end position="92"/>
    </location>
</feature>
<feature type="compositionally biased region" description="Low complexity" evidence="1">
    <location>
        <begin position="142"/>
        <end position="160"/>
    </location>
</feature>
<feature type="compositionally biased region" description="Low complexity" evidence="1">
    <location>
        <begin position="449"/>
        <end position="467"/>
    </location>
</feature>
<organism evidence="3">
    <name type="scientific">Xenopus tropicalis</name>
    <name type="common">Western clawed frog</name>
    <name type="synonym">Silurana tropicalis</name>
    <dbReference type="NCBI Taxonomy" id="8364"/>
    <lineage>
        <taxon>Eukaryota</taxon>
        <taxon>Metazoa</taxon>
        <taxon>Chordata</taxon>
        <taxon>Craniata</taxon>
        <taxon>Vertebrata</taxon>
        <taxon>Euteleostomi</taxon>
        <taxon>Amphibia</taxon>
        <taxon>Batrachia</taxon>
        <taxon>Anura</taxon>
        <taxon>Pipoidea</taxon>
        <taxon>Pipidae</taxon>
        <taxon>Xenopodinae</taxon>
        <taxon>Xenopus</taxon>
        <taxon>Silurana</taxon>
    </lineage>
</organism>
<feature type="domain" description="Lamina-associated polypeptide 2 alpha C-terminal" evidence="2">
    <location>
        <begin position="216"/>
        <end position="418"/>
    </location>
</feature>
<protein>
    <recommendedName>
        <fullName evidence="2">Lamina-associated polypeptide 2 alpha C-terminal domain-containing protein</fullName>
    </recommendedName>
</protein>
<feature type="compositionally biased region" description="Low complexity" evidence="1">
    <location>
        <begin position="168"/>
        <end position="179"/>
    </location>
</feature>
<dbReference type="InterPro" id="IPR021623">
    <property type="entry name" value="LAP2alpha_C"/>
</dbReference>
<reference evidence="3" key="1">
    <citation type="journal article" date="2010" name="Science">
        <title>The genome of the Western clawed frog Xenopus tropicalis.</title>
        <authorList>
            <person name="Hellsten U."/>
            <person name="Harland R.M."/>
            <person name="Gilchrist M.J."/>
            <person name="Hendrix D."/>
            <person name="Jurka J."/>
            <person name="Kapitonov V."/>
            <person name="Ovcharenko I."/>
            <person name="Putnam N.H."/>
            <person name="Shu S."/>
            <person name="Taher L."/>
            <person name="Blitz I.L."/>
            <person name="Blumberg B."/>
            <person name="Dichmann D.S."/>
            <person name="Dubchak I."/>
            <person name="Amaya E."/>
            <person name="Detter J.C."/>
            <person name="Fletcher R."/>
            <person name="Gerhard D.S."/>
            <person name="Goodstein D."/>
            <person name="Graves T."/>
            <person name="Grigoriev I.V."/>
            <person name="Grimwood J."/>
            <person name="Kawashima T."/>
            <person name="Lindquist E."/>
            <person name="Lucas S.M."/>
            <person name="Mead P.E."/>
            <person name="Mitros T."/>
            <person name="Ogino H."/>
            <person name="Ohta Y."/>
            <person name="Poliakov A.V."/>
            <person name="Pollet N."/>
            <person name="Robert J."/>
            <person name="Salamov A."/>
            <person name="Sater A.K."/>
            <person name="Schmutz J."/>
            <person name="Terry A."/>
            <person name="Vize P.D."/>
            <person name="Warren W.C."/>
            <person name="Wells D."/>
            <person name="Wills A."/>
            <person name="Wilson R.K."/>
            <person name="Zimmerman L.B."/>
            <person name="Zorn A.M."/>
            <person name="Grainger R."/>
            <person name="Grammer T."/>
            <person name="Khokha M.K."/>
            <person name="Richardson P.M."/>
            <person name="Rokhsar D.S."/>
        </authorList>
    </citation>
    <scope>NUCLEOTIDE SEQUENCE [LARGE SCALE GENOMIC DNA]</scope>
    <source>
        <strain evidence="3">Nigerian</strain>
    </source>
</reference>
<feature type="region of interest" description="Disordered" evidence="1">
    <location>
        <begin position="423"/>
        <end position="492"/>
    </location>
</feature>
<dbReference type="GeneTree" id="ENSGT01050000245525"/>
<sequence length="492" mass="54866">MSAPDDDLLSLIEEIDLPDRPKKLKAKIKKQIKTVHKPKGNSPSPIKESVSEPAQMTTTALVHATQEGQSQSLDPSIEANAATSQTPSTSDLSQLISWIQSTVHTSVQQALSAPSLPQHSKRKRKRSPSPATRRKRSPSPSPQQDSDSQSYHSSEEISIIDSDEEFSSEGQSSGSDGTSRQPEEVKNILKDIFATLEIKEEQVALSKADKVLGNTSKKARTFPVCKSITNSVESEWHLPDRKSSLPHTFFSMYPIPEEYKHWEKVPKVDPPIVRLARNTTLPAEDAGYLKDPMDKKIDAALKRDFQNTTAILRPAAAASATVAKTAKYWCQELQRHPPTNPDQFAAELEKIKSALTFLGEAALETAKLSARASAASVTARRALWLRQWSGDTASKHKLTSLKFSGSQLFGPELKQIISEVTGGKGAFLPHGKRPRKDFHRRNYHHRTWSSNNRQQRSSRPQPQPQTNRRFKPSWQNQPKMPRKNMPTKGQDS</sequence>
<feature type="compositionally biased region" description="Polar residues" evidence="1">
    <location>
        <begin position="52"/>
        <end position="74"/>
    </location>
</feature>
<dbReference type="Gene3D" id="1.10.287.3160">
    <property type="match status" value="1"/>
</dbReference>
<feature type="compositionally biased region" description="Basic residues" evidence="1">
    <location>
        <begin position="27"/>
        <end position="39"/>
    </location>
</feature>
<dbReference type="FunCoup" id="A0A803JVY2">
    <property type="interactions" value="1521"/>
</dbReference>
<evidence type="ECO:0000313" key="3">
    <source>
        <dbReference type="Ensembl" id="ENSXETP00000112183"/>
    </source>
</evidence>
<dbReference type="Pfam" id="PF11560">
    <property type="entry name" value="LAP2alpha"/>
    <property type="match status" value="1"/>
</dbReference>
<dbReference type="InParanoid" id="A0A803JVY2"/>